<dbReference type="AlphaFoldDB" id="A0A921MNM6"/>
<name>A0A921MNM6_9FIRM</name>
<dbReference type="SUPFAM" id="SSF52540">
    <property type="entry name" value="P-loop containing nucleoside triphosphate hydrolases"/>
    <property type="match status" value="1"/>
</dbReference>
<reference evidence="1" key="1">
    <citation type="journal article" date="2021" name="PeerJ">
        <title>Extensive microbial diversity within the chicken gut microbiome revealed by metagenomics and culture.</title>
        <authorList>
            <person name="Gilroy R."/>
            <person name="Ravi A."/>
            <person name="Getino M."/>
            <person name="Pursley I."/>
            <person name="Horton D.L."/>
            <person name="Alikhan N.F."/>
            <person name="Baker D."/>
            <person name="Gharbi K."/>
            <person name="Hall N."/>
            <person name="Watson M."/>
            <person name="Adriaenssens E.M."/>
            <person name="Foster-Nyarko E."/>
            <person name="Jarju S."/>
            <person name="Secka A."/>
            <person name="Antonio M."/>
            <person name="Oren A."/>
            <person name="Chaudhuri R.R."/>
            <person name="La Ragione R."/>
            <person name="Hildebrand F."/>
            <person name="Pallen M.J."/>
        </authorList>
    </citation>
    <scope>NUCLEOTIDE SEQUENCE</scope>
    <source>
        <strain evidence="1">CHK179-5677</strain>
    </source>
</reference>
<proteinExistence type="predicted"/>
<protein>
    <submittedName>
        <fullName evidence="1">Uncharacterized protein</fullName>
    </submittedName>
</protein>
<dbReference type="Proteomes" id="UP000760668">
    <property type="component" value="Unassembled WGS sequence"/>
</dbReference>
<organism evidence="1 2">
    <name type="scientific">Pseudoflavonifractor capillosus</name>
    <dbReference type="NCBI Taxonomy" id="106588"/>
    <lineage>
        <taxon>Bacteria</taxon>
        <taxon>Bacillati</taxon>
        <taxon>Bacillota</taxon>
        <taxon>Clostridia</taxon>
        <taxon>Eubacteriales</taxon>
        <taxon>Oscillospiraceae</taxon>
        <taxon>Pseudoflavonifractor</taxon>
    </lineage>
</organism>
<comment type="caution">
    <text evidence="1">The sequence shown here is derived from an EMBL/GenBank/DDBJ whole genome shotgun (WGS) entry which is preliminary data.</text>
</comment>
<dbReference type="InterPro" id="IPR027417">
    <property type="entry name" value="P-loop_NTPase"/>
</dbReference>
<sequence>MAAEPRVQFYLGANAPSGFYSLYDQLIDPDQAQDVMILKGGPGCGKSSLMRKVGAAMEEQGLAVECIQCSGDPDSLDAVIIPTLATAIVDGTAPHGCAAQRHFPCKKTAYPGLGRAVSGCRKSPRTFSTAFKNAVTFAPRSGAKVLAPLTGSLAQQDFRGIRFHARRAAAPSRSPAPVQAGPF</sequence>
<accession>A0A921MNM6</accession>
<evidence type="ECO:0000313" key="1">
    <source>
        <dbReference type="EMBL" id="HJG87445.1"/>
    </source>
</evidence>
<dbReference type="RefSeq" id="WP_295368777.1">
    <property type="nucleotide sequence ID" value="NZ_DYUC01000105.1"/>
</dbReference>
<gene>
    <name evidence="1" type="ORF">K8V01_10565</name>
</gene>
<dbReference type="EMBL" id="DYUC01000105">
    <property type="protein sequence ID" value="HJG87445.1"/>
    <property type="molecule type" value="Genomic_DNA"/>
</dbReference>
<evidence type="ECO:0000313" key="2">
    <source>
        <dbReference type="Proteomes" id="UP000760668"/>
    </source>
</evidence>
<reference evidence="1" key="2">
    <citation type="submission" date="2021-09" db="EMBL/GenBank/DDBJ databases">
        <authorList>
            <person name="Gilroy R."/>
        </authorList>
    </citation>
    <scope>NUCLEOTIDE SEQUENCE</scope>
    <source>
        <strain evidence="1">CHK179-5677</strain>
    </source>
</reference>